<keyword evidence="2" id="KW-0813">Transport</keyword>
<evidence type="ECO:0000256" key="5">
    <source>
        <dbReference type="ARBA" id="ARBA00022692"/>
    </source>
</evidence>
<name>T1KPP8_TETUR</name>
<dbReference type="InterPro" id="IPR050549">
    <property type="entry name" value="MFS_Trehalose_Transporter"/>
</dbReference>
<dbReference type="Pfam" id="PF00083">
    <property type="entry name" value="Sugar_tr"/>
    <property type="match status" value="1"/>
</dbReference>
<evidence type="ECO:0000256" key="6">
    <source>
        <dbReference type="ARBA" id="ARBA00022989"/>
    </source>
</evidence>
<accession>T1KPP8</accession>
<reference evidence="10" key="2">
    <citation type="submission" date="2015-06" db="UniProtKB">
        <authorList>
            <consortium name="EnsemblMetazoa"/>
        </authorList>
    </citation>
    <scope>IDENTIFICATION</scope>
</reference>
<keyword evidence="6 8" id="KW-1133">Transmembrane helix</keyword>
<keyword evidence="11" id="KW-1185">Reference proteome</keyword>
<evidence type="ECO:0000313" key="10">
    <source>
        <dbReference type="EnsemblMetazoa" id="tetur17g01290.1"/>
    </source>
</evidence>
<feature type="transmembrane region" description="Helical" evidence="8">
    <location>
        <begin position="141"/>
        <end position="164"/>
    </location>
</feature>
<dbReference type="EnsemblMetazoa" id="tetur17g01290.1">
    <property type="protein sequence ID" value="tetur17g01290.1"/>
    <property type="gene ID" value="tetur17g01290"/>
</dbReference>
<evidence type="ECO:0000313" key="11">
    <source>
        <dbReference type="Proteomes" id="UP000015104"/>
    </source>
</evidence>
<dbReference type="PRINTS" id="PR00171">
    <property type="entry name" value="SUGRTRNSPORT"/>
</dbReference>
<dbReference type="Gene3D" id="1.20.1250.20">
    <property type="entry name" value="MFS general substrate transporter like domains"/>
    <property type="match status" value="1"/>
</dbReference>
<feature type="transmembrane region" description="Helical" evidence="8">
    <location>
        <begin position="309"/>
        <end position="331"/>
    </location>
</feature>
<feature type="transmembrane region" description="Helical" evidence="8">
    <location>
        <begin position="243"/>
        <end position="264"/>
    </location>
</feature>
<dbReference type="SUPFAM" id="SSF103473">
    <property type="entry name" value="MFS general substrate transporter"/>
    <property type="match status" value="1"/>
</dbReference>
<keyword evidence="5 8" id="KW-0812">Transmembrane</keyword>
<evidence type="ECO:0000256" key="7">
    <source>
        <dbReference type="ARBA" id="ARBA00023136"/>
    </source>
</evidence>
<organism evidence="10 11">
    <name type="scientific">Tetranychus urticae</name>
    <name type="common">Two-spotted spider mite</name>
    <dbReference type="NCBI Taxonomy" id="32264"/>
    <lineage>
        <taxon>Eukaryota</taxon>
        <taxon>Metazoa</taxon>
        <taxon>Ecdysozoa</taxon>
        <taxon>Arthropoda</taxon>
        <taxon>Chelicerata</taxon>
        <taxon>Arachnida</taxon>
        <taxon>Acari</taxon>
        <taxon>Acariformes</taxon>
        <taxon>Trombidiformes</taxon>
        <taxon>Prostigmata</taxon>
        <taxon>Eleutherengona</taxon>
        <taxon>Raphignathae</taxon>
        <taxon>Tetranychoidea</taxon>
        <taxon>Tetranychidae</taxon>
        <taxon>Tetranychus</taxon>
    </lineage>
</organism>
<proteinExistence type="predicted"/>
<protein>
    <recommendedName>
        <fullName evidence="9">Major facilitator superfamily (MFS) profile domain-containing protein</fullName>
    </recommendedName>
</protein>
<evidence type="ECO:0000256" key="8">
    <source>
        <dbReference type="SAM" id="Phobius"/>
    </source>
</evidence>
<dbReference type="PANTHER" id="PTHR48021:SF1">
    <property type="entry name" value="GH07001P-RELATED"/>
    <property type="match status" value="1"/>
</dbReference>
<keyword evidence="7 8" id="KW-0472">Membrane</keyword>
<dbReference type="GO" id="GO:0022857">
    <property type="term" value="F:transmembrane transporter activity"/>
    <property type="evidence" value="ECO:0007669"/>
    <property type="project" value="InterPro"/>
</dbReference>
<dbReference type="Proteomes" id="UP000015104">
    <property type="component" value="Unassembled WGS sequence"/>
</dbReference>
<keyword evidence="3" id="KW-1003">Cell membrane</keyword>
<feature type="transmembrane region" description="Helical" evidence="8">
    <location>
        <begin position="6"/>
        <end position="24"/>
    </location>
</feature>
<dbReference type="AlphaFoldDB" id="T1KPP8"/>
<dbReference type="PROSITE" id="PS50850">
    <property type="entry name" value="MFS"/>
    <property type="match status" value="1"/>
</dbReference>
<comment type="subcellular location">
    <subcellularLocation>
        <location evidence="1">Cell membrane</location>
        <topology evidence="1">Multi-pass membrane protein</topology>
    </subcellularLocation>
</comment>
<dbReference type="HOGENOM" id="CLU_001265_30_11_1"/>
<evidence type="ECO:0000256" key="4">
    <source>
        <dbReference type="ARBA" id="ARBA00022597"/>
    </source>
</evidence>
<dbReference type="STRING" id="32264.T1KPP8"/>
<feature type="domain" description="Major facilitator superfamily (MFS) profile" evidence="9">
    <location>
        <begin position="1"/>
        <end position="335"/>
    </location>
</feature>
<evidence type="ECO:0000256" key="2">
    <source>
        <dbReference type="ARBA" id="ARBA00022448"/>
    </source>
</evidence>
<evidence type="ECO:0000256" key="3">
    <source>
        <dbReference type="ARBA" id="ARBA00022475"/>
    </source>
</evidence>
<evidence type="ECO:0000256" key="1">
    <source>
        <dbReference type="ARBA" id="ARBA00004651"/>
    </source>
</evidence>
<dbReference type="GO" id="GO:0005886">
    <property type="term" value="C:plasma membrane"/>
    <property type="evidence" value="ECO:0007669"/>
    <property type="project" value="UniProtKB-SubCell"/>
</dbReference>
<feature type="transmembrane region" description="Helical" evidence="8">
    <location>
        <begin position="36"/>
        <end position="56"/>
    </location>
</feature>
<dbReference type="InterPro" id="IPR005828">
    <property type="entry name" value="MFS_sugar_transport-like"/>
</dbReference>
<feature type="transmembrane region" description="Helical" evidence="8">
    <location>
        <begin position="209"/>
        <end position="231"/>
    </location>
</feature>
<dbReference type="InterPro" id="IPR020846">
    <property type="entry name" value="MFS_dom"/>
</dbReference>
<dbReference type="EMBL" id="CAEY01000336">
    <property type="status" value="NOT_ANNOTATED_CDS"/>
    <property type="molecule type" value="Genomic_DNA"/>
</dbReference>
<sequence>MIITGRLITGLVSGIFCCATPTYVLEVVPLSLRGTFGSGFQVFVVIGILLSSIFGMQVEWQMLAFLSSISSIIMPIALYFCPESPIHLFNKKGATKETLNALKRLRSESSQIDAEFEEISKTPSERQPMILSWEQIKTPNVYYPLFYVCGMLFFQQASGVNAVVFNELDIFDLSGIKLDSNYCAIILNTVVVVVTVGSASISDKFGRKVLLFVSGVGNTLSLFSLSVFFYLSDKNSNFGQNYGWIALLSTIAYLSCFAIGYGPIPWAIAPEMSPYFARGFITAAGTFINWATCFLVTKEFEKMEHLLTPAGSFAFFTIISFIGMLFTSFVLPETKGKSIEEIQALFNKKAKPEKQTISTIHLDSLDIPSTIEKGRSKKDSNI</sequence>
<dbReference type="PANTHER" id="PTHR48021">
    <property type="match status" value="1"/>
</dbReference>
<feature type="transmembrane region" description="Helical" evidence="8">
    <location>
        <begin position="62"/>
        <end position="81"/>
    </location>
</feature>
<dbReference type="eggNOG" id="KOG0254">
    <property type="taxonomic scope" value="Eukaryota"/>
</dbReference>
<reference evidence="11" key="1">
    <citation type="submission" date="2011-08" db="EMBL/GenBank/DDBJ databases">
        <authorList>
            <person name="Rombauts S."/>
        </authorList>
    </citation>
    <scope>NUCLEOTIDE SEQUENCE</scope>
    <source>
        <strain evidence="11">London</strain>
    </source>
</reference>
<dbReference type="InterPro" id="IPR036259">
    <property type="entry name" value="MFS_trans_sf"/>
</dbReference>
<feature type="transmembrane region" description="Helical" evidence="8">
    <location>
        <begin position="184"/>
        <end position="202"/>
    </location>
</feature>
<evidence type="ECO:0000259" key="9">
    <source>
        <dbReference type="PROSITE" id="PS50850"/>
    </source>
</evidence>
<dbReference type="InterPro" id="IPR003663">
    <property type="entry name" value="Sugar/inositol_transpt"/>
</dbReference>
<keyword evidence="4" id="KW-0762">Sugar transport</keyword>
<feature type="transmembrane region" description="Helical" evidence="8">
    <location>
        <begin position="276"/>
        <end position="297"/>
    </location>
</feature>
<dbReference type="FunFam" id="1.20.1250.20:FF:000218">
    <property type="entry name" value="facilitated trehalose transporter Tret1"/>
    <property type="match status" value="1"/>
</dbReference>